<dbReference type="EMBL" id="BAABGJ010000059">
    <property type="protein sequence ID" value="GAA4349495.1"/>
    <property type="molecule type" value="Genomic_DNA"/>
</dbReference>
<reference evidence="2" key="1">
    <citation type="journal article" date="2019" name="Int. J. Syst. Evol. Microbiol.">
        <title>The Global Catalogue of Microorganisms (GCM) 10K type strain sequencing project: providing services to taxonomists for standard genome sequencing and annotation.</title>
        <authorList>
            <consortium name="The Broad Institute Genomics Platform"/>
            <consortium name="The Broad Institute Genome Sequencing Center for Infectious Disease"/>
            <person name="Wu L."/>
            <person name="Ma J."/>
        </authorList>
    </citation>
    <scope>NUCLEOTIDE SEQUENCE [LARGE SCALE GENOMIC DNA]</scope>
    <source>
        <strain evidence="2">JCM 17804</strain>
    </source>
</reference>
<keyword evidence="2" id="KW-1185">Reference proteome</keyword>
<dbReference type="InterPro" id="IPR014845">
    <property type="entry name" value="GYD/TTHA1554"/>
</dbReference>
<sequence length="97" mass="10665">MVTYVGLMTFTEKGIQSIKETTKRAAAAKEAAKKFGVNMREILWTMGEVDLVSIIEADDEQALAAFSLAIATQGNVRFHSLRAYPSSEMDQILAKLP</sequence>
<comment type="caution">
    <text evidence="1">The sequence shown here is derived from an EMBL/GenBank/DDBJ whole genome shotgun (WGS) entry which is preliminary data.</text>
</comment>
<organism evidence="1 2">
    <name type="scientific">Variovorax defluvii</name>
    <dbReference type="NCBI Taxonomy" id="913761"/>
    <lineage>
        <taxon>Bacteria</taxon>
        <taxon>Pseudomonadati</taxon>
        <taxon>Pseudomonadota</taxon>
        <taxon>Betaproteobacteria</taxon>
        <taxon>Burkholderiales</taxon>
        <taxon>Comamonadaceae</taxon>
        <taxon>Variovorax</taxon>
    </lineage>
</organism>
<protein>
    <recommendedName>
        <fullName evidence="3">GYD domain-containing protein</fullName>
    </recommendedName>
</protein>
<evidence type="ECO:0000313" key="2">
    <source>
        <dbReference type="Proteomes" id="UP001500975"/>
    </source>
</evidence>
<dbReference type="RefSeq" id="WP_345539662.1">
    <property type="nucleotide sequence ID" value="NZ_BAABGJ010000059.1"/>
</dbReference>
<accession>A0ABP8I218</accession>
<gene>
    <name evidence="1" type="ORF">GCM10023165_36270</name>
</gene>
<dbReference type="Proteomes" id="UP001500975">
    <property type="component" value="Unassembled WGS sequence"/>
</dbReference>
<name>A0ABP8I218_9BURK</name>
<evidence type="ECO:0008006" key="3">
    <source>
        <dbReference type="Google" id="ProtNLM"/>
    </source>
</evidence>
<proteinExistence type="predicted"/>
<evidence type="ECO:0000313" key="1">
    <source>
        <dbReference type="EMBL" id="GAA4349495.1"/>
    </source>
</evidence>
<dbReference type="Pfam" id="PF08734">
    <property type="entry name" value="GYD"/>
    <property type="match status" value="1"/>
</dbReference>